<proteinExistence type="predicted"/>
<dbReference type="EMBL" id="CP163432">
    <property type="protein sequence ID" value="XDQ14515.1"/>
    <property type="molecule type" value="Genomic_DNA"/>
</dbReference>
<gene>
    <name evidence="1" type="ORF">AB5J55_35160</name>
</gene>
<organism evidence="1">
    <name type="scientific">Streptomyces sp. R11</name>
    <dbReference type="NCBI Taxonomy" id="3238625"/>
    <lineage>
        <taxon>Bacteria</taxon>
        <taxon>Bacillati</taxon>
        <taxon>Actinomycetota</taxon>
        <taxon>Actinomycetes</taxon>
        <taxon>Kitasatosporales</taxon>
        <taxon>Streptomycetaceae</taxon>
        <taxon>Streptomyces</taxon>
    </lineage>
</organism>
<dbReference type="AlphaFoldDB" id="A0AB39N7Q4"/>
<protein>
    <submittedName>
        <fullName evidence="1">Uncharacterized protein</fullName>
    </submittedName>
</protein>
<name>A0AB39N7Q4_9ACTN</name>
<dbReference type="RefSeq" id="WP_369274477.1">
    <property type="nucleotide sequence ID" value="NZ_CP163432.1"/>
</dbReference>
<sequence length="214" mass="23188">MNQPLTNLDLDEIASRAAHLYEYVNVTDEAAQPDFDQLTGTDVTALLAEARRLRDANAQLDRMLGEAIDDRDQMHEIADKLAYAVAPEEVIGEHSSMNCPWTNALDLITPKAEVDKLRAEVATARGQAIAWAADVVDAKLTTEPDHNRASALYELLLRLRGELRCTCARSGGLHAEGCRKYVPGHELISPVNALAAYRAATPASAVAVSGGEQQ</sequence>
<reference evidence="1" key="1">
    <citation type="submission" date="2024-07" db="EMBL/GenBank/DDBJ databases">
        <authorList>
            <person name="Yu S.T."/>
        </authorList>
    </citation>
    <scope>NUCLEOTIDE SEQUENCE</scope>
    <source>
        <strain evidence="1">R11</strain>
    </source>
</reference>
<evidence type="ECO:0000313" key="1">
    <source>
        <dbReference type="EMBL" id="XDQ14515.1"/>
    </source>
</evidence>
<accession>A0AB39N7Q4</accession>